<keyword evidence="2" id="KW-1185">Reference proteome</keyword>
<reference evidence="2" key="1">
    <citation type="journal article" date="2019" name="Int. J. Syst. Evol. Microbiol.">
        <title>The Global Catalogue of Microorganisms (GCM) 10K type strain sequencing project: providing services to taxonomists for standard genome sequencing and annotation.</title>
        <authorList>
            <consortium name="The Broad Institute Genomics Platform"/>
            <consortium name="The Broad Institute Genome Sequencing Center for Infectious Disease"/>
            <person name="Wu L."/>
            <person name="Ma J."/>
        </authorList>
    </citation>
    <scope>NUCLEOTIDE SEQUENCE [LARGE SCALE GENOMIC DNA]</scope>
    <source>
        <strain evidence="2">KCTC 42662</strain>
    </source>
</reference>
<dbReference type="GO" id="GO:0003677">
    <property type="term" value="F:DNA binding"/>
    <property type="evidence" value="ECO:0007669"/>
    <property type="project" value="UniProtKB-KW"/>
</dbReference>
<proteinExistence type="predicted"/>
<dbReference type="InterPro" id="IPR058532">
    <property type="entry name" value="YjbR/MT2646/Rv2570-like"/>
</dbReference>
<dbReference type="Proteomes" id="UP001597545">
    <property type="component" value="Unassembled WGS sequence"/>
</dbReference>
<comment type="caution">
    <text evidence="1">The sequence shown here is derived from an EMBL/GenBank/DDBJ whole genome shotgun (WGS) entry which is preliminary data.</text>
</comment>
<dbReference type="Gene3D" id="3.90.1150.30">
    <property type="match status" value="1"/>
</dbReference>
<dbReference type="PANTHER" id="PTHR35145">
    <property type="entry name" value="CYTOPLASMIC PROTEIN-RELATED"/>
    <property type="match status" value="1"/>
</dbReference>
<sequence>MHIENLREYCLSKAGTTEELPFGPDTLVFKIGGKVYLLVGLDQVDALRFNVKCDPDRALELRSNYPHSVIPGYHMNKKHWNTVYCNRELPDDDINELIDHSYDLVFASLSKTIRENIIAV</sequence>
<dbReference type="Pfam" id="PF04237">
    <property type="entry name" value="YjbR"/>
    <property type="match status" value="1"/>
</dbReference>
<evidence type="ECO:0000313" key="2">
    <source>
        <dbReference type="Proteomes" id="UP001597545"/>
    </source>
</evidence>
<dbReference type="PANTHER" id="PTHR35145:SF1">
    <property type="entry name" value="CYTOPLASMIC PROTEIN"/>
    <property type="match status" value="1"/>
</dbReference>
<dbReference type="RefSeq" id="WP_380904562.1">
    <property type="nucleotide sequence ID" value="NZ_JBHUEG010000004.1"/>
</dbReference>
<dbReference type="InterPro" id="IPR007351">
    <property type="entry name" value="YjbR"/>
</dbReference>
<gene>
    <name evidence="1" type="ORF">ACFSR5_13305</name>
</gene>
<dbReference type="EMBL" id="JBHULR010000005">
    <property type="protein sequence ID" value="MFD2548625.1"/>
    <property type="molecule type" value="Genomic_DNA"/>
</dbReference>
<keyword evidence="1" id="KW-0238">DNA-binding</keyword>
<dbReference type="InterPro" id="IPR038056">
    <property type="entry name" value="YjbR-like_sf"/>
</dbReference>
<name>A0ABW5KJY9_9SPHI</name>
<dbReference type="SUPFAM" id="SSF142906">
    <property type="entry name" value="YjbR-like"/>
    <property type="match status" value="1"/>
</dbReference>
<organism evidence="1 2">
    <name type="scientific">Sphingobacterium suaedae</name>
    <dbReference type="NCBI Taxonomy" id="1686402"/>
    <lineage>
        <taxon>Bacteria</taxon>
        <taxon>Pseudomonadati</taxon>
        <taxon>Bacteroidota</taxon>
        <taxon>Sphingobacteriia</taxon>
        <taxon>Sphingobacteriales</taxon>
        <taxon>Sphingobacteriaceae</taxon>
        <taxon>Sphingobacterium</taxon>
    </lineage>
</organism>
<accession>A0ABW5KJY9</accession>
<protein>
    <submittedName>
        <fullName evidence="1">MmcQ/YjbR family DNA-binding protein</fullName>
    </submittedName>
</protein>
<evidence type="ECO:0000313" key="1">
    <source>
        <dbReference type="EMBL" id="MFD2548625.1"/>
    </source>
</evidence>